<keyword evidence="2" id="KW-0808">Transferase</keyword>
<evidence type="ECO:0000313" key="3">
    <source>
        <dbReference type="Proteomes" id="UP001140949"/>
    </source>
</evidence>
<feature type="compositionally biased region" description="Gly residues" evidence="1">
    <location>
        <begin position="109"/>
        <end position="119"/>
    </location>
</feature>
<dbReference type="GO" id="GO:0016301">
    <property type="term" value="F:kinase activity"/>
    <property type="evidence" value="ECO:0007669"/>
    <property type="project" value="UniProtKB-KW"/>
</dbReference>
<keyword evidence="2" id="KW-0675">Receptor</keyword>
<keyword evidence="2" id="KW-0418">Kinase</keyword>
<proteinExistence type="predicted"/>
<sequence length="132" mass="15145">MELRSPPGRWRQRRARRRRWRRWRRRCSAKRSSGDVLGFPLLFSLRMVVVRNLVSVAPVLMAEMRCVLVWESSPRGWRQDGGKAGCCGWWRDWVRPRPGIQSWVDRGRSGSGRGVGRGDGATTVDREVAGLG</sequence>
<reference evidence="2" key="2">
    <citation type="submission" date="2023-04" db="EMBL/GenBank/DDBJ databases">
        <authorList>
            <person name="Bruccoleri R.E."/>
            <person name="Oakeley E.J."/>
            <person name="Faust A.-M."/>
            <person name="Dessus-Babus S."/>
            <person name="Altorfer M."/>
            <person name="Burckhardt D."/>
            <person name="Oertli M."/>
            <person name="Naumann U."/>
            <person name="Petersen F."/>
            <person name="Wong J."/>
        </authorList>
    </citation>
    <scope>NUCLEOTIDE SEQUENCE</scope>
    <source>
        <strain evidence="2">GSM-AAB239-AS_SAM_17_03QT</strain>
        <tissue evidence="2">Leaf</tissue>
    </source>
</reference>
<protein>
    <submittedName>
        <fullName evidence="2">Proline-rich receptor-like protein kinase PERK3</fullName>
    </submittedName>
</protein>
<dbReference type="EMBL" id="JANAVB010011399">
    <property type="protein sequence ID" value="KAJ6837293.1"/>
    <property type="molecule type" value="Genomic_DNA"/>
</dbReference>
<organism evidence="2 3">
    <name type="scientific">Iris pallida</name>
    <name type="common">Sweet iris</name>
    <dbReference type="NCBI Taxonomy" id="29817"/>
    <lineage>
        <taxon>Eukaryota</taxon>
        <taxon>Viridiplantae</taxon>
        <taxon>Streptophyta</taxon>
        <taxon>Embryophyta</taxon>
        <taxon>Tracheophyta</taxon>
        <taxon>Spermatophyta</taxon>
        <taxon>Magnoliopsida</taxon>
        <taxon>Liliopsida</taxon>
        <taxon>Asparagales</taxon>
        <taxon>Iridaceae</taxon>
        <taxon>Iridoideae</taxon>
        <taxon>Irideae</taxon>
        <taxon>Iris</taxon>
    </lineage>
</organism>
<reference evidence="2" key="1">
    <citation type="journal article" date="2023" name="GigaByte">
        <title>Genome assembly of the bearded iris, Iris pallida Lam.</title>
        <authorList>
            <person name="Bruccoleri R.E."/>
            <person name="Oakeley E.J."/>
            <person name="Faust A.M.E."/>
            <person name="Altorfer M."/>
            <person name="Dessus-Babus S."/>
            <person name="Burckhardt D."/>
            <person name="Oertli M."/>
            <person name="Naumann U."/>
            <person name="Petersen F."/>
            <person name="Wong J."/>
        </authorList>
    </citation>
    <scope>NUCLEOTIDE SEQUENCE</scope>
    <source>
        <strain evidence="2">GSM-AAB239-AS_SAM_17_03QT</strain>
    </source>
</reference>
<keyword evidence="3" id="KW-1185">Reference proteome</keyword>
<gene>
    <name evidence="2" type="ORF">M6B38_122130</name>
</gene>
<accession>A0AAX6H8X8</accession>
<dbReference type="Proteomes" id="UP001140949">
    <property type="component" value="Unassembled WGS sequence"/>
</dbReference>
<evidence type="ECO:0000313" key="2">
    <source>
        <dbReference type="EMBL" id="KAJ6837293.1"/>
    </source>
</evidence>
<comment type="caution">
    <text evidence="2">The sequence shown here is derived from an EMBL/GenBank/DDBJ whole genome shotgun (WGS) entry which is preliminary data.</text>
</comment>
<evidence type="ECO:0000256" key="1">
    <source>
        <dbReference type="SAM" id="MobiDB-lite"/>
    </source>
</evidence>
<dbReference type="AlphaFoldDB" id="A0AAX6H8X8"/>
<feature type="region of interest" description="Disordered" evidence="1">
    <location>
        <begin position="105"/>
        <end position="132"/>
    </location>
</feature>
<name>A0AAX6H8X8_IRIPA</name>